<keyword evidence="3" id="KW-0326">Glycosidase</keyword>
<sequence>QVVLVIQLRSHDYRSLQAVGEGRYDKQLNAFIDEWKADGNRRLGIRPMHEFNGDWYEWGTYRGGSNSKAAFKRAYTHVSRLFRKRGANAVMQLSYNCVNPNDDQTSFKEWYPGAEHVDMVLCSAYNRAGIDSDHQKWETFEQVFGWGYKQMAALPGRKRLGVAEMGTTSWGGHSKAQWIRDAFKALVNQYTRVEEGFWLLQNKDGSGDWNLNTRSEVAAFGQSMRKYEYAADGVKGKGGGGGGHGTQ</sequence>
<keyword evidence="6" id="KW-1185">Reference proteome</keyword>
<dbReference type="InterPro" id="IPR022790">
    <property type="entry name" value="GH26_dom"/>
</dbReference>
<gene>
    <name evidence="5" type="ORF">JKP88DRAFT_164426</name>
</gene>
<keyword evidence="2 5" id="KW-0378">Hydrolase</keyword>
<evidence type="ECO:0000259" key="4">
    <source>
        <dbReference type="PROSITE" id="PS51764"/>
    </source>
</evidence>
<dbReference type="PANTHER" id="PTHR40079">
    <property type="entry name" value="MANNAN ENDO-1,4-BETA-MANNOSIDASE E-RELATED"/>
    <property type="match status" value="1"/>
</dbReference>
<reference evidence="5" key="1">
    <citation type="submission" date="2021-02" db="EMBL/GenBank/DDBJ databases">
        <title>First Annotated Genome of the Yellow-green Alga Tribonema minus.</title>
        <authorList>
            <person name="Mahan K.M."/>
        </authorList>
    </citation>
    <scope>NUCLEOTIDE SEQUENCE</scope>
    <source>
        <strain evidence="5">UTEX B ZZ1240</strain>
    </source>
</reference>
<dbReference type="GO" id="GO:0016985">
    <property type="term" value="F:mannan endo-1,4-beta-mannosidase activity"/>
    <property type="evidence" value="ECO:0007669"/>
    <property type="project" value="InterPro"/>
</dbReference>
<evidence type="ECO:0000313" key="5">
    <source>
        <dbReference type="EMBL" id="KAG5182563.1"/>
    </source>
</evidence>
<dbReference type="PANTHER" id="PTHR40079:SF4">
    <property type="entry name" value="GH26 DOMAIN-CONTAINING PROTEIN-RELATED"/>
    <property type="match status" value="1"/>
</dbReference>
<dbReference type="Proteomes" id="UP000664859">
    <property type="component" value="Unassembled WGS sequence"/>
</dbReference>
<feature type="non-terminal residue" evidence="5">
    <location>
        <position position="1"/>
    </location>
</feature>
<evidence type="ECO:0000256" key="1">
    <source>
        <dbReference type="ARBA" id="ARBA00007754"/>
    </source>
</evidence>
<name>A0A835YXK1_9STRA</name>
<dbReference type="EMBL" id="JAFCMP010000235">
    <property type="protein sequence ID" value="KAG5182563.1"/>
    <property type="molecule type" value="Genomic_DNA"/>
</dbReference>
<feature type="domain" description="GH26" evidence="4">
    <location>
        <begin position="1"/>
        <end position="234"/>
    </location>
</feature>
<evidence type="ECO:0000313" key="6">
    <source>
        <dbReference type="Proteomes" id="UP000664859"/>
    </source>
</evidence>
<dbReference type="PROSITE" id="PS51764">
    <property type="entry name" value="GH26"/>
    <property type="match status" value="1"/>
</dbReference>
<dbReference type="Gene3D" id="3.20.20.80">
    <property type="entry name" value="Glycosidases"/>
    <property type="match status" value="1"/>
</dbReference>
<dbReference type="InterPro" id="IPR000805">
    <property type="entry name" value="Glyco_hydro_26"/>
</dbReference>
<protein>
    <submittedName>
        <fullName evidence="5">Glycoside hydrolase superfamily</fullName>
    </submittedName>
</protein>
<evidence type="ECO:0000256" key="3">
    <source>
        <dbReference type="ARBA" id="ARBA00023295"/>
    </source>
</evidence>
<dbReference type="InterPro" id="IPR017853">
    <property type="entry name" value="GH"/>
</dbReference>
<proteinExistence type="inferred from homology"/>
<dbReference type="Pfam" id="PF02156">
    <property type="entry name" value="Glyco_hydro_26"/>
    <property type="match status" value="1"/>
</dbReference>
<dbReference type="GO" id="GO:0006080">
    <property type="term" value="P:substituted mannan metabolic process"/>
    <property type="evidence" value="ECO:0007669"/>
    <property type="project" value="InterPro"/>
</dbReference>
<organism evidence="5 6">
    <name type="scientific">Tribonema minus</name>
    <dbReference type="NCBI Taxonomy" id="303371"/>
    <lineage>
        <taxon>Eukaryota</taxon>
        <taxon>Sar</taxon>
        <taxon>Stramenopiles</taxon>
        <taxon>Ochrophyta</taxon>
        <taxon>PX clade</taxon>
        <taxon>Xanthophyceae</taxon>
        <taxon>Tribonematales</taxon>
        <taxon>Tribonemataceae</taxon>
        <taxon>Tribonema</taxon>
    </lineage>
</organism>
<evidence type="ECO:0000256" key="2">
    <source>
        <dbReference type="ARBA" id="ARBA00022801"/>
    </source>
</evidence>
<dbReference type="AlphaFoldDB" id="A0A835YXK1"/>
<dbReference type="SUPFAM" id="SSF51445">
    <property type="entry name" value="(Trans)glycosidases"/>
    <property type="match status" value="1"/>
</dbReference>
<comment type="caution">
    <text evidence="5">The sequence shown here is derived from an EMBL/GenBank/DDBJ whole genome shotgun (WGS) entry which is preliminary data.</text>
</comment>
<comment type="similarity">
    <text evidence="1">Belongs to the glycosyl hydrolase 26 family.</text>
</comment>
<accession>A0A835YXK1</accession>